<evidence type="ECO:0000313" key="18">
    <source>
        <dbReference type="RefSeq" id="XP_046592204.1"/>
    </source>
</evidence>
<comment type="function">
    <text evidence="10">Mannosyltransferase that operates in the biosynthetic pathway of dolichol-linked oligosaccharides, the glycan precursors employed in protein asparagine (N)-glycosylation. The assembly of dolichol-linked oligosaccharides begins on the cytosolic side of the endoplasmic reticulum membrane and finishes in its lumen. The sequential addition of sugars to dolichol pyrophosphate produces dolichol-linked oligosaccharides containing fourteen sugars, including two GlcNAcs, nine mannoses and three glucoses. Once assembled, the oligosaccharide is transferred from the lipid to nascent proteins by oligosaccharyltransferases. In the lumen of the endoplasmic reticulum, adds the eighth mannose residue in an alpha-1,6 linkage onto Man(7)GlcNAc(2)-PP-dolichol to produce Man(8)GlcNAc(2)-PP-dolichol.</text>
</comment>
<keyword evidence="8 12" id="KW-1133">Transmembrane helix</keyword>
<evidence type="ECO:0000256" key="11">
    <source>
        <dbReference type="ARBA" id="ARBA00048899"/>
    </source>
</evidence>
<evidence type="ECO:0000313" key="17">
    <source>
        <dbReference type="RefSeq" id="XP_046592203.1"/>
    </source>
</evidence>
<evidence type="ECO:0000256" key="5">
    <source>
        <dbReference type="ARBA" id="ARBA00022679"/>
    </source>
</evidence>
<feature type="compositionally biased region" description="Basic and acidic residues" evidence="14">
    <location>
        <begin position="503"/>
        <end position="514"/>
    </location>
</feature>
<sequence length="821" mass="93435">MLLGLFLIHDLASTKLTIPRLLKISIPSGILFLGITVIIDSIFWSRPLWPEGEVFYFNTILNKSSQWGTSPFLWYFYSALPRGLAFSYLFIPLGMMWDRRVRALTIPGIFFVLLFSFLPHKELRFVIYVFPLLNIGAAAACHRIWENRAKSSWNGFFALAVLGHLILNAIFSMFLLCVAGSNYPGGLAITRLHRLEKDAIEPVHVHIDVLTAQTGVSRFTQTNKNWIYSKQENITIDSPEMLQFTHLLMEAKSKYSPNIKPYMKTHDILDSVDGFSHITLNYNGIPPIKIKTKPTIFIMKRKANIKYDPIKARVRKDLNDGLTNFEDDAKNVALNSDGTRQDLDNIGFIFEDIEASLEAIGKPLEQISSDLLPHENVVIITDKSDVTLNDIVDYSTPSTENADEINVEVEEKSKSESMEIIDTSDGAGSENYNYLQKTENSIELDDDSETTEEVFMVERSNSGECDARIEEEASHEQVASGGKMDQQKSGSLKKSMKKLIKKKMGEAKSKKESSSDNELEEIQEYDKNDVKMPKRNLPSVSQKMKPVSKLESKEKNAISMERTKVHKENVIHVKESIRNIINQFKEFEKDLASEDPVSLKKWSNDELSDYSTEYTEEIGAASLEENIVEMDKYIVETQDIKAVKGARENLKQIIDQFKELKNELSSDEDDRFDQISADYINRPISETLMLFSEALKDLVARRKERAAKLTLEIQTQHELKNNDVPNDESVKNPKTVNLQPDMNKKLKSRIAGNDDSETAQVWQSSASSNADSIEILAENVEVAEKTEKTEFKAQRRAMIEEKYPDVENQKTEQNENKVLNT</sequence>
<keyword evidence="13" id="KW-0175">Coiled coil</keyword>
<keyword evidence="7 12" id="KW-0256">Endoplasmic reticulum</keyword>
<feature type="transmembrane region" description="Helical" evidence="12">
    <location>
        <begin position="125"/>
        <end position="145"/>
    </location>
</feature>
<feature type="coiled-coil region" evidence="13">
    <location>
        <begin position="640"/>
        <end position="670"/>
    </location>
</feature>
<dbReference type="EC" id="2.4.1.-" evidence="12"/>
<evidence type="ECO:0000256" key="12">
    <source>
        <dbReference type="RuleBase" id="RU363075"/>
    </source>
</evidence>
<keyword evidence="15" id="KW-1185">Reference proteome</keyword>
<evidence type="ECO:0000256" key="8">
    <source>
        <dbReference type="ARBA" id="ARBA00022989"/>
    </source>
</evidence>
<protein>
    <recommendedName>
        <fullName evidence="12">Mannosyltransferase</fullName>
        <ecNumber evidence="12">2.4.1.-</ecNumber>
    </recommendedName>
</protein>
<dbReference type="GeneID" id="107223641"/>
<dbReference type="InterPro" id="IPR005599">
    <property type="entry name" value="GPI_mannosylTrfase"/>
</dbReference>
<dbReference type="PANTHER" id="PTHR22760">
    <property type="entry name" value="GLYCOSYLTRANSFERASE"/>
    <property type="match status" value="1"/>
</dbReference>
<feature type="region of interest" description="Disordered" evidence="14">
    <location>
        <begin position="472"/>
        <end position="554"/>
    </location>
</feature>
<evidence type="ECO:0000256" key="3">
    <source>
        <dbReference type="ARBA" id="ARBA00007063"/>
    </source>
</evidence>
<evidence type="ECO:0000313" key="15">
    <source>
        <dbReference type="Proteomes" id="UP000829291"/>
    </source>
</evidence>
<feature type="transmembrane region" description="Helical" evidence="12">
    <location>
        <begin position="103"/>
        <end position="119"/>
    </location>
</feature>
<comment type="pathway">
    <text evidence="2">Protein modification; protein glycosylation.</text>
</comment>
<dbReference type="RefSeq" id="XP_046592204.1">
    <property type="nucleotide sequence ID" value="XM_046736248.1"/>
</dbReference>
<evidence type="ECO:0000256" key="6">
    <source>
        <dbReference type="ARBA" id="ARBA00022692"/>
    </source>
</evidence>
<name>A0ABM3FW11_NEOLC</name>
<feature type="transmembrane region" description="Helical" evidence="12">
    <location>
        <begin position="21"/>
        <end position="44"/>
    </location>
</feature>
<evidence type="ECO:0000256" key="4">
    <source>
        <dbReference type="ARBA" id="ARBA00022676"/>
    </source>
</evidence>
<evidence type="ECO:0000256" key="14">
    <source>
        <dbReference type="SAM" id="MobiDB-lite"/>
    </source>
</evidence>
<evidence type="ECO:0000256" key="7">
    <source>
        <dbReference type="ARBA" id="ARBA00022824"/>
    </source>
</evidence>
<feature type="compositionally biased region" description="Basic and acidic residues" evidence="14">
    <location>
        <begin position="800"/>
        <end position="815"/>
    </location>
</feature>
<accession>A0ABM3FW11</accession>
<comment type="catalytic activity">
    <reaction evidence="11">
        <text>an alpha-D-Man-(1-&gt;2)-alpha-D-Man-(1-&gt;2)-alpha-D-Man-(1-&gt;3)-[alpha-D-Man-(1-&gt;2)-alpha-D-Man-(1-&gt;3)-alpha-D-Man-(1-&gt;6)]-beta-D-Man-(1-&gt;4)-beta-D-GlcNAc-(1-&gt;4)-alpha-D-GlcNAc-diphospho-di-trans,poly-cis-dolichol + a di-trans,poly-cis-dolichyl beta-D-mannosyl phosphate = an alpha-D-Man-(1-&gt;2)-alpha-D-Man-(1-&gt;2)-alpha-D-Man-(1-&gt;3)-[alpha-D-Man-(1-&gt;2)-alpha-D-Man-(1-&gt;3)-[alpha-D-Man-(1-&gt;6)]-alpha-D-Man-(1-&gt;6)]-beta-D-Man-(1-&gt;4)-beta-D-GlcNAc-(1-&gt;4)-alpha-D-GlcNAc-diphospho-di-trans,poly-cis-dolichol + a di-trans,poly-cis-dolichyl phosphate + H(+)</text>
        <dbReference type="Rhea" id="RHEA:29535"/>
        <dbReference type="Rhea" id="RHEA-COMP:19498"/>
        <dbReference type="Rhea" id="RHEA-COMP:19501"/>
        <dbReference type="Rhea" id="RHEA-COMP:19518"/>
        <dbReference type="Rhea" id="RHEA-COMP:19519"/>
        <dbReference type="ChEBI" id="CHEBI:15378"/>
        <dbReference type="ChEBI" id="CHEBI:57683"/>
        <dbReference type="ChEBI" id="CHEBI:58211"/>
        <dbReference type="ChEBI" id="CHEBI:132517"/>
        <dbReference type="ChEBI" id="CHEBI:132519"/>
        <dbReference type="EC" id="2.4.1.260"/>
    </reaction>
    <physiologicalReaction direction="left-to-right" evidence="11">
        <dbReference type="Rhea" id="RHEA:29536"/>
    </physiologicalReaction>
</comment>
<feature type="transmembrane region" description="Helical" evidence="12">
    <location>
        <begin position="157"/>
        <end position="176"/>
    </location>
</feature>
<keyword evidence="4 12" id="KW-0328">Glycosyltransferase</keyword>
<dbReference type="PANTHER" id="PTHR22760:SF1">
    <property type="entry name" value="DOL-P-MAN:MAN(7)GLCNAC(2)-PP-DOL ALPHA-1,6-MANNOSYLTRANSFERASE"/>
    <property type="match status" value="1"/>
</dbReference>
<evidence type="ECO:0000313" key="16">
    <source>
        <dbReference type="RefSeq" id="XP_046592202.1"/>
    </source>
</evidence>
<dbReference type="Pfam" id="PF03901">
    <property type="entry name" value="Glyco_transf_22"/>
    <property type="match status" value="1"/>
</dbReference>
<keyword evidence="5" id="KW-0808">Transferase</keyword>
<evidence type="ECO:0000256" key="13">
    <source>
        <dbReference type="SAM" id="Coils"/>
    </source>
</evidence>
<comment type="subcellular location">
    <subcellularLocation>
        <location evidence="1 12">Endoplasmic reticulum membrane</location>
        <topology evidence="1 12">Multi-pass membrane protein</topology>
    </subcellularLocation>
</comment>
<dbReference type="RefSeq" id="XP_046592202.1">
    <property type="nucleotide sequence ID" value="XM_046736246.1"/>
</dbReference>
<evidence type="ECO:0000256" key="2">
    <source>
        <dbReference type="ARBA" id="ARBA00004922"/>
    </source>
</evidence>
<dbReference type="RefSeq" id="XP_046592203.1">
    <property type="nucleotide sequence ID" value="XM_046736247.1"/>
</dbReference>
<gene>
    <name evidence="16 17 18" type="primary">LOC107223641</name>
</gene>
<evidence type="ECO:0000256" key="10">
    <source>
        <dbReference type="ARBA" id="ARBA00044721"/>
    </source>
</evidence>
<feature type="region of interest" description="Disordered" evidence="14">
    <location>
        <begin position="800"/>
        <end position="821"/>
    </location>
</feature>
<feature type="transmembrane region" description="Helical" evidence="12">
    <location>
        <begin position="72"/>
        <end position="91"/>
    </location>
</feature>
<organism evidence="15 16">
    <name type="scientific">Neodiprion lecontei</name>
    <name type="common">Redheaded pine sawfly</name>
    <dbReference type="NCBI Taxonomy" id="441921"/>
    <lineage>
        <taxon>Eukaryota</taxon>
        <taxon>Metazoa</taxon>
        <taxon>Ecdysozoa</taxon>
        <taxon>Arthropoda</taxon>
        <taxon>Hexapoda</taxon>
        <taxon>Insecta</taxon>
        <taxon>Pterygota</taxon>
        <taxon>Neoptera</taxon>
        <taxon>Endopterygota</taxon>
        <taxon>Hymenoptera</taxon>
        <taxon>Tenthredinoidea</taxon>
        <taxon>Diprionidae</taxon>
        <taxon>Diprioninae</taxon>
        <taxon>Neodiprion</taxon>
    </lineage>
</organism>
<proteinExistence type="inferred from homology"/>
<evidence type="ECO:0000256" key="1">
    <source>
        <dbReference type="ARBA" id="ARBA00004477"/>
    </source>
</evidence>
<dbReference type="Proteomes" id="UP000829291">
    <property type="component" value="Chromosome 4"/>
</dbReference>
<keyword evidence="6 12" id="KW-0812">Transmembrane</keyword>
<reference evidence="16 17" key="1">
    <citation type="submission" date="2025-05" db="UniProtKB">
        <authorList>
            <consortium name="RefSeq"/>
        </authorList>
    </citation>
    <scope>IDENTIFICATION</scope>
    <source>
        <tissue evidence="16 17">Thorax and Abdomen</tissue>
    </source>
</reference>
<evidence type="ECO:0000256" key="9">
    <source>
        <dbReference type="ARBA" id="ARBA00023136"/>
    </source>
</evidence>
<keyword evidence="9 12" id="KW-0472">Membrane</keyword>
<comment type="similarity">
    <text evidence="3 12">Belongs to the glycosyltransferase 22 family.</text>
</comment>
<feature type="region of interest" description="Disordered" evidence="14">
    <location>
        <begin position="718"/>
        <end position="739"/>
    </location>
</feature>